<reference evidence="2" key="1">
    <citation type="submission" date="2022-10" db="EMBL/GenBank/DDBJ databases">
        <title>Comparative genomics and taxonomic characterization of three novel marine species of genus Reichenbachiella exhibiting antioxidant and polysaccharide degradation activities.</title>
        <authorList>
            <person name="Muhammad N."/>
            <person name="Lee Y.-J."/>
            <person name="Ko J."/>
            <person name="Kim S.-G."/>
        </authorList>
    </citation>
    <scope>NUCLEOTIDE SEQUENCE</scope>
    <source>
        <strain evidence="2">Wsw4-B4</strain>
    </source>
</reference>
<dbReference type="SUPFAM" id="SSF48452">
    <property type="entry name" value="TPR-like"/>
    <property type="match status" value="1"/>
</dbReference>
<evidence type="ECO:0000313" key="3">
    <source>
        <dbReference type="Proteomes" id="UP001062165"/>
    </source>
</evidence>
<keyword evidence="3" id="KW-1185">Reference proteome</keyword>
<dbReference type="Proteomes" id="UP001062165">
    <property type="component" value="Chromosome"/>
</dbReference>
<accession>A0ABY6D4N2</accession>
<feature type="signal peptide" evidence="1">
    <location>
        <begin position="1"/>
        <end position="21"/>
    </location>
</feature>
<name>A0ABY6D4N2_9BACT</name>
<dbReference type="Gene3D" id="1.25.40.10">
    <property type="entry name" value="Tetratricopeptide repeat domain"/>
    <property type="match status" value="1"/>
</dbReference>
<organism evidence="2 3">
    <name type="scientific">Reichenbachiella carrageenanivorans</name>
    <dbReference type="NCBI Taxonomy" id="2979869"/>
    <lineage>
        <taxon>Bacteria</taxon>
        <taxon>Pseudomonadati</taxon>
        <taxon>Bacteroidota</taxon>
        <taxon>Cytophagia</taxon>
        <taxon>Cytophagales</taxon>
        <taxon>Reichenbachiellaceae</taxon>
        <taxon>Reichenbachiella</taxon>
    </lineage>
</organism>
<gene>
    <name evidence="2" type="ORF">N7E81_08395</name>
</gene>
<evidence type="ECO:0000256" key="1">
    <source>
        <dbReference type="SAM" id="SignalP"/>
    </source>
</evidence>
<feature type="chain" id="PRO_5046486833" evidence="1">
    <location>
        <begin position="22"/>
        <end position="385"/>
    </location>
</feature>
<evidence type="ECO:0000313" key="2">
    <source>
        <dbReference type="EMBL" id="UXX81119.1"/>
    </source>
</evidence>
<dbReference type="EMBL" id="CP106735">
    <property type="protein sequence ID" value="UXX81119.1"/>
    <property type="molecule type" value="Genomic_DNA"/>
</dbReference>
<proteinExistence type="predicted"/>
<dbReference type="InterPro" id="IPR011990">
    <property type="entry name" value="TPR-like_helical_dom_sf"/>
</dbReference>
<protein>
    <submittedName>
        <fullName evidence="2">Tol-pal system protein YbgF</fullName>
    </submittedName>
</protein>
<keyword evidence="1" id="KW-0732">Signal</keyword>
<dbReference type="RefSeq" id="WP_263052848.1">
    <property type="nucleotide sequence ID" value="NZ_CP106735.1"/>
</dbReference>
<sequence length="385" mass="44923">MRTLSLLVVFTLSLAKLSAQTADSIPVLLTDTEIQIECTEGINSMYNFDFKRADSQFRWLKGKYGWHPLPYFLLGLSQWWRIVPNIQNTQYDSAFIAYMDSTILVAENIFDHGSEVEGGFFLSAAYAFKGRLYAERHAWRKAATAGKNAMKYLDYCRDQEEFGPEILFGDALYNYYSVWIPENYPILKPIMMFFRDGDKELGLSQLKEVANYAFFTRTEAQYFLMRIMANEEHDRRSALFISQYLHETFPNNSYFHRFYARMLYSSGQYSKAEKEAKSIIAKIDQNYTGYEQNSGRYAAFFLGEINAHRDEPEVAESYYKLCVKYGDEIGAQRMGYYLYSVLNLGRYAADRGDKELAKEQFKKVKKLSDKKDRTYDLAKDYLKSL</sequence>